<proteinExistence type="predicted"/>
<dbReference type="AlphaFoldDB" id="A0A557XST3"/>
<organism evidence="2 3">
    <name type="scientific">Mycobacterium helveticum</name>
    <dbReference type="NCBI Taxonomy" id="2592811"/>
    <lineage>
        <taxon>Bacteria</taxon>
        <taxon>Bacillati</taxon>
        <taxon>Actinomycetota</taxon>
        <taxon>Actinomycetes</taxon>
        <taxon>Mycobacteriales</taxon>
        <taxon>Mycobacteriaceae</taxon>
        <taxon>Mycobacterium</taxon>
    </lineage>
</organism>
<feature type="signal peptide" evidence="1">
    <location>
        <begin position="1"/>
        <end position="24"/>
    </location>
</feature>
<evidence type="ECO:0000313" key="3">
    <source>
        <dbReference type="Proteomes" id="UP000320513"/>
    </source>
</evidence>
<dbReference type="EMBL" id="VMQU01000046">
    <property type="protein sequence ID" value="TVS89021.1"/>
    <property type="molecule type" value="Genomic_DNA"/>
</dbReference>
<comment type="caution">
    <text evidence="2">The sequence shown here is derived from an EMBL/GenBank/DDBJ whole genome shotgun (WGS) entry which is preliminary data.</text>
</comment>
<reference evidence="2 3" key="1">
    <citation type="submission" date="2019-07" db="EMBL/GenBank/DDBJ databases">
        <title>New Mycobacterium species.</title>
        <authorList>
            <person name="Tortoli E."/>
            <person name="Ghielmetti G."/>
            <person name="Friedel U."/>
            <person name="Trovato A."/>
        </authorList>
    </citation>
    <scope>NUCLEOTIDE SEQUENCE [LARGE SCALE GENOMIC DNA]</scope>
    <source>
        <strain evidence="2 3">16-83</strain>
    </source>
</reference>
<name>A0A557XST3_9MYCO</name>
<evidence type="ECO:0008006" key="4">
    <source>
        <dbReference type="Google" id="ProtNLM"/>
    </source>
</evidence>
<dbReference type="RefSeq" id="WP_144954976.1">
    <property type="nucleotide sequence ID" value="NZ_VMQU01000046.1"/>
</dbReference>
<dbReference type="Proteomes" id="UP000320513">
    <property type="component" value="Unassembled WGS sequence"/>
</dbReference>
<gene>
    <name evidence="2" type="ORF">FPZ47_12870</name>
</gene>
<evidence type="ECO:0000313" key="2">
    <source>
        <dbReference type="EMBL" id="TVS89021.1"/>
    </source>
</evidence>
<sequence length="184" mass="19317">MSIPAGLALTGLMLLFGDVGVAMADVPIGPGPTNYTEQPQPPSGTCRYRTAANGETLPDPTCTPGAISPKVTPDTLDTTICRTGYTKSIRPPAFITAAEKRANAASYGYTGSLKGVEYDHLVPLELGGDPNDPRNLWIEPGASPNPKDGVESRLHELVCEGRVPVAAAQEAIATDWTTALDTVR</sequence>
<accession>A0A557XST3</accession>
<feature type="chain" id="PRO_5022001308" description="HNH endonuclease" evidence="1">
    <location>
        <begin position="25"/>
        <end position="184"/>
    </location>
</feature>
<keyword evidence="3" id="KW-1185">Reference proteome</keyword>
<keyword evidence="1" id="KW-0732">Signal</keyword>
<protein>
    <recommendedName>
        <fullName evidence="4">HNH endonuclease</fullName>
    </recommendedName>
</protein>
<dbReference type="OrthoDB" id="163358at2"/>
<evidence type="ECO:0000256" key="1">
    <source>
        <dbReference type="SAM" id="SignalP"/>
    </source>
</evidence>